<dbReference type="Pfam" id="PF07859">
    <property type="entry name" value="Abhydrolase_3"/>
    <property type="match status" value="1"/>
</dbReference>
<evidence type="ECO:0000259" key="2">
    <source>
        <dbReference type="Pfam" id="PF07859"/>
    </source>
</evidence>
<dbReference type="InterPro" id="IPR050300">
    <property type="entry name" value="GDXG_lipolytic_enzyme"/>
</dbReference>
<dbReference type="PANTHER" id="PTHR48081:SF8">
    <property type="entry name" value="ALPHA_BETA HYDROLASE FOLD-3 DOMAIN-CONTAINING PROTEIN-RELATED"/>
    <property type="match status" value="1"/>
</dbReference>
<evidence type="ECO:0000313" key="3">
    <source>
        <dbReference type="EMBL" id="AQZ65250.1"/>
    </source>
</evidence>
<evidence type="ECO:0000313" key="4">
    <source>
        <dbReference type="Proteomes" id="UP000190797"/>
    </source>
</evidence>
<dbReference type="KEGG" id="noa:BKM31_30790"/>
<dbReference type="InterPro" id="IPR029058">
    <property type="entry name" value="AB_hydrolase_fold"/>
</dbReference>
<dbReference type="InterPro" id="IPR013094">
    <property type="entry name" value="AB_hydrolase_3"/>
</dbReference>
<dbReference type="RefSeq" id="WP_080041501.1">
    <property type="nucleotide sequence ID" value="NZ_CP017717.1"/>
</dbReference>
<dbReference type="STRING" id="1909395.BKM31_30790"/>
<keyword evidence="1" id="KW-0378">Hydrolase</keyword>
<organism evidence="3 4">
    <name type="scientific">[Actinomadura] parvosata subsp. kistnae</name>
    <dbReference type="NCBI Taxonomy" id="1909395"/>
    <lineage>
        <taxon>Bacteria</taxon>
        <taxon>Bacillati</taxon>
        <taxon>Actinomycetota</taxon>
        <taxon>Actinomycetes</taxon>
        <taxon>Streptosporangiales</taxon>
        <taxon>Streptosporangiaceae</taxon>
        <taxon>Nonomuraea</taxon>
    </lineage>
</organism>
<name>A0A1V0A4W9_9ACTN</name>
<dbReference type="EMBL" id="CP017717">
    <property type="protein sequence ID" value="AQZ65250.1"/>
    <property type="molecule type" value="Genomic_DNA"/>
</dbReference>
<dbReference type="SUPFAM" id="SSF53474">
    <property type="entry name" value="alpha/beta-Hydrolases"/>
    <property type="match status" value="1"/>
</dbReference>
<dbReference type="PANTHER" id="PTHR48081">
    <property type="entry name" value="AB HYDROLASE SUPERFAMILY PROTEIN C4A8.06C"/>
    <property type="match status" value="1"/>
</dbReference>
<evidence type="ECO:0000256" key="1">
    <source>
        <dbReference type="ARBA" id="ARBA00022801"/>
    </source>
</evidence>
<gene>
    <name evidence="3" type="ORF">BKM31_30790</name>
</gene>
<proteinExistence type="predicted"/>
<sequence length="304" mass="32827">MALDHATTEFLKQLAETGGKPIHEMSVAEARALSASLSEMFGKGPDLARVEEVSIPAEDGAAFPARVLTPDGPPRGILLYFHGGGWVLGDIDEFDTLGRELAVRTGCTVVLPGYRLAPEHRYPVAARDAYATLRWAAGHLPGLPIVVAGDSAGGNLSAVVAQRARDENGPAIALQVLVYPVTDCDLDRPSYLDPENQLMLTRDAVSWFWDHYAPDPAQRANPDASPLRAADLSGLPPALVLTAEHDVLRDEGEEYARRLREAGVPVELRRFDGQMHVFFTLVNVLPAGADALDLIAETVERRLG</sequence>
<dbReference type="GO" id="GO:0016787">
    <property type="term" value="F:hydrolase activity"/>
    <property type="evidence" value="ECO:0007669"/>
    <property type="project" value="UniProtKB-KW"/>
</dbReference>
<dbReference type="AlphaFoldDB" id="A0A1V0A4W9"/>
<protein>
    <submittedName>
        <fullName evidence="3">Esterase</fullName>
    </submittedName>
</protein>
<keyword evidence="4" id="KW-1185">Reference proteome</keyword>
<dbReference type="Gene3D" id="3.40.50.1820">
    <property type="entry name" value="alpha/beta hydrolase"/>
    <property type="match status" value="1"/>
</dbReference>
<feature type="domain" description="Alpha/beta hydrolase fold-3" evidence="2">
    <location>
        <begin position="78"/>
        <end position="279"/>
    </location>
</feature>
<reference evidence="4" key="1">
    <citation type="journal article" date="2017" name="Med. Chem. Commun.">
        <title>Nonomuraea sp. ATCC 55076 harbours the largest actinomycete chromosome to date and the kistamicin biosynthetic gene cluster.</title>
        <authorList>
            <person name="Nazari B."/>
            <person name="Forneris C.C."/>
            <person name="Gibson M.I."/>
            <person name="Moon K."/>
            <person name="Schramma K.R."/>
            <person name="Seyedsayamdost M.R."/>
        </authorList>
    </citation>
    <scope>NUCLEOTIDE SEQUENCE [LARGE SCALE GENOMIC DNA]</scope>
    <source>
        <strain evidence="4">ATCC 55076</strain>
    </source>
</reference>
<accession>A0A1V0A4W9</accession>
<dbReference type="Proteomes" id="UP000190797">
    <property type="component" value="Chromosome"/>
</dbReference>
<dbReference type="OrthoDB" id="3209779at2"/>